<dbReference type="GO" id="GO:0003824">
    <property type="term" value="F:catalytic activity"/>
    <property type="evidence" value="ECO:0007669"/>
    <property type="project" value="UniProtKB-ARBA"/>
</dbReference>
<dbReference type="InterPro" id="IPR001633">
    <property type="entry name" value="EAL_dom"/>
</dbReference>
<dbReference type="InterPro" id="IPR052155">
    <property type="entry name" value="Biofilm_reg_signaling"/>
</dbReference>
<dbReference type="InterPro" id="IPR033479">
    <property type="entry name" value="dCache_1"/>
</dbReference>
<dbReference type="OrthoDB" id="9814202at2"/>
<feature type="transmembrane region" description="Helical" evidence="6">
    <location>
        <begin position="320"/>
        <end position="340"/>
    </location>
</feature>
<dbReference type="Gene3D" id="3.20.20.450">
    <property type="entry name" value="EAL domain"/>
    <property type="match status" value="1"/>
</dbReference>
<evidence type="ECO:0000256" key="1">
    <source>
        <dbReference type="ARBA" id="ARBA00004651"/>
    </source>
</evidence>
<dbReference type="PANTHER" id="PTHR44757:SF2">
    <property type="entry name" value="BIOFILM ARCHITECTURE MAINTENANCE PROTEIN MBAA"/>
    <property type="match status" value="1"/>
</dbReference>
<dbReference type="Pfam" id="PF00990">
    <property type="entry name" value="GGDEF"/>
    <property type="match status" value="1"/>
</dbReference>
<keyword evidence="5 6" id="KW-0472">Membrane</keyword>
<dbReference type="InterPro" id="IPR000160">
    <property type="entry name" value="GGDEF_dom"/>
</dbReference>
<feature type="transmembrane region" description="Helical" evidence="6">
    <location>
        <begin position="294"/>
        <end position="314"/>
    </location>
</feature>
<dbReference type="CDD" id="cd12914">
    <property type="entry name" value="PDC1_DGC_like"/>
    <property type="match status" value="1"/>
</dbReference>
<keyword evidence="10" id="KW-1185">Reference proteome</keyword>
<reference evidence="10" key="1">
    <citation type="submission" date="2016-11" db="EMBL/GenBank/DDBJ databases">
        <authorList>
            <person name="Varghese N."/>
            <person name="Submissions S."/>
        </authorList>
    </citation>
    <scope>NUCLEOTIDE SEQUENCE [LARGE SCALE GENOMIC DNA]</scope>
    <source>
        <strain evidence="10">GAS401</strain>
    </source>
</reference>
<dbReference type="InterPro" id="IPR035965">
    <property type="entry name" value="PAS-like_dom_sf"/>
</dbReference>
<dbReference type="SMART" id="SM00052">
    <property type="entry name" value="EAL"/>
    <property type="match status" value="1"/>
</dbReference>
<evidence type="ECO:0000256" key="3">
    <source>
        <dbReference type="ARBA" id="ARBA00022692"/>
    </source>
</evidence>
<protein>
    <submittedName>
        <fullName evidence="9">PAS domain S-box-containing protein/diguanylate cyclase (GGDEF) domain-containing protein</fullName>
    </submittedName>
</protein>
<dbReference type="Gene3D" id="3.30.450.20">
    <property type="entry name" value="PAS domain"/>
    <property type="match status" value="4"/>
</dbReference>
<feature type="domain" description="GGDEF" evidence="8">
    <location>
        <begin position="649"/>
        <end position="783"/>
    </location>
</feature>
<evidence type="ECO:0000313" key="10">
    <source>
        <dbReference type="Proteomes" id="UP000184096"/>
    </source>
</evidence>
<evidence type="ECO:0000259" key="7">
    <source>
        <dbReference type="PROSITE" id="PS50883"/>
    </source>
</evidence>
<keyword evidence="3 6" id="KW-0812">Transmembrane</keyword>
<evidence type="ECO:0000256" key="6">
    <source>
        <dbReference type="SAM" id="Phobius"/>
    </source>
</evidence>
<dbReference type="InterPro" id="IPR035919">
    <property type="entry name" value="EAL_sf"/>
</dbReference>
<comment type="subcellular location">
    <subcellularLocation>
        <location evidence="1">Cell membrane</location>
        <topology evidence="1">Multi-pass membrane protein</topology>
    </subcellularLocation>
</comment>
<dbReference type="SUPFAM" id="SSF141868">
    <property type="entry name" value="EAL domain-like"/>
    <property type="match status" value="1"/>
</dbReference>
<dbReference type="AlphaFoldDB" id="A0A1M7T7J1"/>
<accession>A0A1M7T7J1</accession>
<name>A0A1M7T7J1_9BRAD</name>
<evidence type="ECO:0000256" key="5">
    <source>
        <dbReference type="ARBA" id="ARBA00023136"/>
    </source>
</evidence>
<dbReference type="NCBIfam" id="TIGR00254">
    <property type="entry name" value="GGDEF"/>
    <property type="match status" value="1"/>
</dbReference>
<dbReference type="PROSITE" id="PS50883">
    <property type="entry name" value="EAL"/>
    <property type="match status" value="1"/>
</dbReference>
<dbReference type="Gene3D" id="3.30.70.270">
    <property type="match status" value="1"/>
</dbReference>
<dbReference type="RefSeq" id="WP_083587460.1">
    <property type="nucleotide sequence ID" value="NZ_LT670849.1"/>
</dbReference>
<dbReference type="InterPro" id="IPR029787">
    <property type="entry name" value="Nucleotide_cyclase"/>
</dbReference>
<organism evidence="9 10">
    <name type="scientific">Bradyrhizobium erythrophlei</name>
    <dbReference type="NCBI Taxonomy" id="1437360"/>
    <lineage>
        <taxon>Bacteria</taxon>
        <taxon>Pseudomonadati</taxon>
        <taxon>Pseudomonadota</taxon>
        <taxon>Alphaproteobacteria</taxon>
        <taxon>Hyphomicrobiales</taxon>
        <taxon>Nitrobacteraceae</taxon>
        <taxon>Bradyrhizobium</taxon>
    </lineage>
</organism>
<dbReference type="FunFam" id="3.30.70.270:FF:000001">
    <property type="entry name" value="Diguanylate cyclase domain protein"/>
    <property type="match status" value="1"/>
</dbReference>
<dbReference type="Pfam" id="PF02743">
    <property type="entry name" value="dCache_1"/>
    <property type="match status" value="1"/>
</dbReference>
<dbReference type="EMBL" id="LT670849">
    <property type="protein sequence ID" value="SHN66622.1"/>
    <property type="molecule type" value="Genomic_DNA"/>
</dbReference>
<proteinExistence type="predicted"/>
<dbReference type="Pfam" id="PF12860">
    <property type="entry name" value="PAS_7"/>
    <property type="match status" value="2"/>
</dbReference>
<dbReference type="Pfam" id="PF00563">
    <property type="entry name" value="EAL"/>
    <property type="match status" value="1"/>
</dbReference>
<dbReference type="InterPro" id="IPR000014">
    <property type="entry name" value="PAS"/>
</dbReference>
<sequence length="1047" mass="115738">MLTTRKKSVGGGKDTIDNGVLTDGFSSRRRNPILWLVICGILLIAAIAVGTAMMVRNFRDHAIESSKRELENAVVLLARHFDQQLDDAEVPLADLIEQIHQDGIASAEDFRRRMSTAETHLKLVEKVSRASKVAGINIYAADGTLINSSETAAVPYVTIADRAYFNALKSSSNETEPQIELVLSRFTGVWKTLLARKVAGENGEFLGVVSRAIPPAKFEEFFSAVALGQDATISMHHHGGKLLARYPHVEAVMGKDFRTDSTPEAAAFLKQDHGTTRLLSPVDGVERLVSIQSLARFPISVVATTTVASALAEWRAQTNFLVIAAALSAVIVAITIVLIVRRLRWQHQSSQRRVRLEKQRLDTAVENMMQGLTLFDQHRRLVVCNQRYIEMYGLSPEVVKPGCHLHDLIAHRNELGSIRVEVDEYCERIVEHVARGESVTLETAEGRSIQIAHRALPDGGWVATHEDITERTQQENAILQQANDLARINVQFDAALSNMAQGLCMFDGEKRLVVWNERYAMLYQLPQELLRVGTPHQAVIADRISRGILKGDTSASAAEQKLASLNLLPKDAASCRVDEFADGRFILVTRQPMADGGWLATHEDITERRRAEAEIVHLARHDALTGLANRAEFNAKLKEACKRLKRSGGTVTVMMVDLDKFKVVNDTLGHPAGDQLLIEVGRRLQSTVRETDAVARLGGDEFAIIQEGGVNQREAAIALALRIINAIAQPFDLNGSRANLGASVGIVLAPEHEIDPEGLLKRADLALYDAKSSGRNDYRFFRNELLEVADTQRTAEIELRDAIEQEQFELFYQPVVDVKTRMLSGVEALVRWRHPVKGFIAPDKFIPLAETTGLIGPLGEWILRRACTDAASWPEHIKLAVNISAIQFQKGNLFEIIIRTLLETGIKPERLELEITETSLLENQEAHLTTIRQAKNLGISVALDDFGTGYSSVNYLTNFPFDKIKIDKSFTQGVLSRRDCKAVVASTLALAQGLGTVTTAEGVETEEQLEYMRAAGVDLVQGYLFGRPVPISQLKLDATHVPKDMVA</sequence>
<dbReference type="CDD" id="cd12915">
    <property type="entry name" value="PDC2_DGC_like"/>
    <property type="match status" value="1"/>
</dbReference>
<dbReference type="SUPFAM" id="SSF55785">
    <property type="entry name" value="PYP-like sensor domain (PAS domain)"/>
    <property type="match status" value="1"/>
</dbReference>
<evidence type="ECO:0000256" key="2">
    <source>
        <dbReference type="ARBA" id="ARBA00022475"/>
    </source>
</evidence>
<dbReference type="GO" id="GO:0005886">
    <property type="term" value="C:plasma membrane"/>
    <property type="evidence" value="ECO:0007669"/>
    <property type="project" value="UniProtKB-SubCell"/>
</dbReference>
<dbReference type="NCBIfam" id="TIGR00229">
    <property type="entry name" value="sensory_box"/>
    <property type="match status" value="1"/>
</dbReference>
<dbReference type="SMART" id="SM00267">
    <property type="entry name" value="GGDEF"/>
    <property type="match status" value="1"/>
</dbReference>
<dbReference type="SMART" id="SM00091">
    <property type="entry name" value="PAS"/>
    <property type="match status" value="2"/>
</dbReference>
<dbReference type="CDD" id="cd01948">
    <property type="entry name" value="EAL"/>
    <property type="match status" value="1"/>
</dbReference>
<gene>
    <name evidence="9" type="ORF">SAMN05444170_1023</name>
</gene>
<keyword evidence="4 6" id="KW-1133">Transmembrane helix</keyword>
<feature type="transmembrane region" description="Helical" evidence="6">
    <location>
        <begin position="33"/>
        <end position="55"/>
    </location>
</feature>
<evidence type="ECO:0000313" key="9">
    <source>
        <dbReference type="EMBL" id="SHN66622.1"/>
    </source>
</evidence>
<dbReference type="PANTHER" id="PTHR44757">
    <property type="entry name" value="DIGUANYLATE CYCLASE DGCP"/>
    <property type="match status" value="1"/>
</dbReference>
<dbReference type="SUPFAM" id="SSF55073">
    <property type="entry name" value="Nucleotide cyclase"/>
    <property type="match status" value="1"/>
</dbReference>
<evidence type="ECO:0000259" key="8">
    <source>
        <dbReference type="PROSITE" id="PS50887"/>
    </source>
</evidence>
<keyword evidence="2" id="KW-1003">Cell membrane</keyword>
<dbReference type="PROSITE" id="PS50887">
    <property type="entry name" value="GGDEF"/>
    <property type="match status" value="1"/>
</dbReference>
<dbReference type="CDD" id="cd01949">
    <property type="entry name" value="GGDEF"/>
    <property type="match status" value="1"/>
</dbReference>
<dbReference type="InterPro" id="IPR043128">
    <property type="entry name" value="Rev_trsase/Diguanyl_cyclase"/>
</dbReference>
<dbReference type="Proteomes" id="UP000184096">
    <property type="component" value="Chromosome I"/>
</dbReference>
<evidence type="ECO:0000256" key="4">
    <source>
        <dbReference type="ARBA" id="ARBA00022989"/>
    </source>
</evidence>
<feature type="domain" description="EAL" evidence="7">
    <location>
        <begin position="792"/>
        <end position="1042"/>
    </location>
</feature>